<accession>A0ABY2FL45</accession>
<protein>
    <recommendedName>
        <fullName evidence="3">MftR C-terminal domain-containing protein</fullName>
    </recommendedName>
</protein>
<reference evidence="1 2" key="1">
    <citation type="submission" date="2019-03" db="EMBL/GenBank/DDBJ databases">
        <title>Genomic Encyclopedia of Type Strains, Phase III (KMG-III): the genomes of soil and plant-associated and newly described type strains.</title>
        <authorList>
            <person name="Whitman W."/>
        </authorList>
    </citation>
    <scope>NUCLEOTIDE SEQUENCE [LARGE SCALE GENOMIC DNA]</scope>
    <source>
        <strain evidence="1 2">VKMAc-2574</strain>
    </source>
</reference>
<sequence length="84" mass="8811">MVWQPERDWNLLTVGNGPADGSSMATHSAATWPADSVRRGAVLIAAVTLVARAAWALGQPDPGVHVERLVTLSAVVDEAVSHLS</sequence>
<gene>
    <name evidence="1" type="ORF">EV137_1153</name>
</gene>
<evidence type="ECO:0000313" key="2">
    <source>
        <dbReference type="Proteomes" id="UP000295060"/>
    </source>
</evidence>
<dbReference type="EMBL" id="SODU01000001">
    <property type="protein sequence ID" value="TDW93857.1"/>
    <property type="molecule type" value="Genomic_DNA"/>
</dbReference>
<organism evidence="1 2">
    <name type="scientific">Kribbella pratensis</name>
    <dbReference type="NCBI Taxonomy" id="2512112"/>
    <lineage>
        <taxon>Bacteria</taxon>
        <taxon>Bacillati</taxon>
        <taxon>Actinomycetota</taxon>
        <taxon>Actinomycetes</taxon>
        <taxon>Propionibacteriales</taxon>
        <taxon>Kribbellaceae</taxon>
        <taxon>Kribbella</taxon>
    </lineage>
</organism>
<dbReference type="Proteomes" id="UP000295060">
    <property type="component" value="Unassembled WGS sequence"/>
</dbReference>
<comment type="caution">
    <text evidence="1">The sequence shown here is derived from an EMBL/GenBank/DDBJ whole genome shotgun (WGS) entry which is preliminary data.</text>
</comment>
<name>A0ABY2FL45_9ACTN</name>
<evidence type="ECO:0008006" key="3">
    <source>
        <dbReference type="Google" id="ProtNLM"/>
    </source>
</evidence>
<evidence type="ECO:0000313" key="1">
    <source>
        <dbReference type="EMBL" id="TDW93857.1"/>
    </source>
</evidence>
<keyword evidence="2" id="KW-1185">Reference proteome</keyword>
<proteinExistence type="predicted"/>